<feature type="compositionally biased region" description="Polar residues" evidence="1">
    <location>
        <begin position="162"/>
        <end position="186"/>
    </location>
</feature>
<gene>
    <name evidence="2" type="ORF">HS088_TW06G00660</name>
</gene>
<sequence>MPPSPALRVSPGREMRADKHKRGRSLEGGLLLKQKDDDLALFNEMQSKEKEDFLLQSTDDFEDTFSTKLKRFSDFELGISIPVQGESSVLLNADGEKNDYDWLLTPPETPLFPSLDDEPPPANVASRGRLRSHPISLSRSSTMEKGYSSSKGSASPKRLSPSPRSGNSTFQSRGRPTSAPNSSPTRNMRPVTPVRRPSPPPSKPSTPIQRSSTPTPRRMSTGSSGIGVTYGVRGTSPVRTSRGNSASPKIRAWQSNIPGFSSEAPPNLQTSLADWPASYVRGSSPASRNGRDLGSRVGRQSMSPTAYRSVSSSHGHDRDQFSSHSRGSIASSGDEDVDSLQSVPVGSVDRLTSRRVGPSFSNNRSPSFSRKSSKIVSPGSAPKKAFDSALRQLDNRKSSQNMFRPLLSSVSSTTFNIGKASSYQGTSAALDTEGSDHLQDDLASESGKLPYPDVSEEVFAFDKLEEFDKDEEHQTFDRSLDIGVNDNDRDFTIDCDPGNSDKPGPHKIDAEISTSSDALNLRDDDPEICSLESSELCSRCGHRYRVTQPLENGINLCPDCSKEDNLATILETIANDAVGPSKKISEENKVFDVLEPLTAVPNTLSLATEVDEMISSQHEENVKQGEASNFKCSQIYSRKNSLSRSLVERDEQSPANQQGTGQLFVGHSLTDNDVEEQQSQHKGHIEKVDVLEIAGISILLNRSSSSKGSIVRGRTFVASSIPRDYLLYARDSTNSLRSSNGHGSASASSSVDFGSARQVETRVQRQLSGNKSDMDNHRSDWNIKSQSIGLSLPGVPDCVHQAPGFATSIHEEASVTDEKFESEESPVSSHEKLLTMDNKEVDVFDVAILEENILECTESKRTADAISSELLCHSVGTSLEENTAASVPNYEDHAINETGEGFPDNARSASDIEAFSITPKSSTEAGNTRQSHSFDAVDVTDFPAQSTLDSVSEIQTEDCYQSTSISQNEDLSMESKSTKNEYEEPSGPTPSDIDTAVSLLPEKFTSIFAEESTVVVECQGESKGRSPTFEEATDTILFCSSIVHDLAYQAATIAIEKESSDPVENFQLTFTILGEFNSGKRDPRGRNIVRCSPKSQKARLETDVKPPSKKAENDENVDESMMQNVGLPKQMDSTKPPKLESKCNCTIM</sequence>
<dbReference type="PANTHER" id="PTHR31949:SF3">
    <property type="entry name" value="RUN_FYVE DOMAIN PROTEIN"/>
    <property type="match status" value="1"/>
</dbReference>
<feature type="region of interest" description="Disordered" evidence="1">
    <location>
        <begin position="953"/>
        <end position="994"/>
    </location>
</feature>
<reference evidence="2 3" key="1">
    <citation type="journal article" date="2020" name="Nat. Commun.">
        <title>Genome of Tripterygium wilfordii and identification of cytochrome P450 involved in triptolide biosynthesis.</title>
        <authorList>
            <person name="Tu L."/>
            <person name="Su P."/>
            <person name="Zhang Z."/>
            <person name="Gao L."/>
            <person name="Wang J."/>
            <person name="Hu T."/>
            <person name="Zhou J."/>
            <person name="Zhang Y."/>
            <person name="Zhao Y."/>
            <person name="Liu Y."/>
            <person name="Song Y."/>
            <person name="Tong Y."/>
            <person name="Lu Y."/>
            <person name="Yang J."/>
            <person name="Xu C."/>
            <person name="Jia M."/>
            <person name="Peters R.J."/>
            <person name="Huang L."/>
            <person name="Gao W."/>
        </authorList>
    </citation>
    <scope>NUCLEOTIDE SEQUENCE [LARGE SCALE GENOMIC DNA]</scope>
    <source>
        <strain evidence="3">cv. XIE 37</strain>
        <tissue evidence="2">Leaf</tissue>
    </source>
</reference>
<evidence type="ECO:0000256" key="1">
    <source>
        <dbReference type="SAM" id="MobiDB-lite"/>
    </source>
</evidence>
<comment type="caution">
    <text evidence="2">The sequence shown here is derived from an EMBL/GenBank/DDBJ whole genome shotgun (WGS) entry which is preliminary data.</text>
</comment>
<feature type="compositionally biased region" description="Low complexity" evidence="1">
    <location>
        <begin position="358"/>
        <end position="370"/>
    </location>
</feature>
<feature type="compositionally biased region" description="Polar residues" evidence="1">
    <location>
        <begin position="208"/>
        <end position="223"/>
    </location>
</feature>
<dbReference type="GO" id="GO:0055028">
    <property type="term" value="C:cortical microtubule"/>
    <property type="evidence" value="ECO:0007669"/>
    <property type="project" value="TreeGrafter"/>
</dbReference>
<feature type="region of interest" description="Disordered" evidence="1">
    <location>
        <begin position="643"/>
        <end position="663"/>
    </location>
</feature>
<accession>A0A7J7DJM0</accession>
<dbReference type="EMBL" id="JAAARO010000006">
    <property type="protein sequence ID" value="KAF5746489.1"/>
    <property type="molecule type" value="Genomic_DNA"/>
</dbReference>
<dbReference type="FunCoup" id="A0A7J7DJM0">
    <property type="interactions" value="3752"/>
</dbReference>
<evidence type="ECO:0000313" key="3">
    <source>
        <dbReference type="Proteomes" id="UP000593562"/>
    </source>
</evidence>
<feature type="region of interest" description="Disordered" evidence="1">
    <location>
        <begin position="1"/>
        <end position="28"/>
    </location>
</feature>
<organism evidence="2 3">
    <name type="scientific">Tripterygium wilfordii</name>
    <name type="common">Thunder God vine</name>
    <dbReference type="NCBI Taxonomy" id="458696"/>
    <lineage>
        <taxon>Eukaryota</taxon>
        <taxon>Viridiplantae</taxon>
        <taxon>Streptophyta</taxon>
        <taxon>Embryophyta</taxon>
        <taxon>Tracheophyta</taxon>
        <taxon>Spermatophyta</taxon>
        <taxon>Magnoliopsida</taxon>
        <taxon>eudicotyledons</taxon>
        <taxon>Gunneridae</taxon>
        <taxon>Pentapetalae</taxon>
        <taxon>rosids</taxon>
        <taxon>fabids</taxon>
        <taxon>Celastrales</taxon>
        <taxon>Celastraceae</taxon>
        <taxon>Tripterygium</taxon>
    </lineage>
</organism>
<feature type="compositionally biased region" description="Low complexity" evidence="1">
    <location>
        <begin position="738"/>
        <end position="756"/>
    </location>
</feature>
<protein>
    <submittedName>
        <fullName evidence="2">Uncharacterized protein</fullName>
    </submittedName>
</protein>
<dbReference type="GO" id="GO:0043622">
    <property type="term" value="P:cortical microtubule organization"/>
    <property type="evidence" value="ECO:0007669"/>
    <property type="project" value="TreeGrafter"/>
</dbReference>
<keyword evidence="3" id="KW-1185">Reference proteome</keyword>
<dbReference type="InParanoid" id="A0A7J7DJM0"/>
<dbReference type="AlphaFoldDB" id="A0A7J7DJM0"/>
<feature type="compositionally biased region" description="Polar residues" evidence="1">
    <location>
        <begin position="135"/>
        <end position="153"/>
    </location>
</feature>
<proteinExistence type="predicted"/>
<feature type="region of interest" description="Disordered" evidence="1">
    <location>
        <begin position="98"/>
        <end position="383"/>
    </location>
</feature>
<dbReference type="PANTHER" id="PTHR31949">
    <property type="entry name" value="GASTRIC MUCIN-LIKE PROTEIN"/>
    <property type="match status" value="1"/>
</dbReference>
<feature type="region of interest" description="Disordered" evidence="1">
    <location>
        <begin position="1083"/>
        <end position="1142"/>
    </location>
</feature>
<evidence type="ECO:0000313" key="2">
    <source>
        <dbReference type="EMBL" id="KAF5746489.1"/>
    </source>
</evidence>
<feature type="region of interest" description="Disordered" evidence="1">
    <location>
        <begin position="735"/>
        <end position="780"/>
    </location>
</feature>
<feature type="compositionally biased region" description="Basic and acidic residues" evidence="1">
    <location>
        <begin position="1098"/>
        <end position="1113"/>
    </location>
</feature>
<feature type="compositionally biased region" description="Polar residues" evidence="1">
    <location>
        <begin position="953"/>
        <end position="970"/>
    </location>
</feature>
<dbReference type="Proteomes" id="UP000593562">
    <property type="component" value="Unassembled WGS sequence"/>
</dbReference>
<name>A0A7J7DJM0_TRIWF</name>
<feature type="compositionally biased region" description="Low complexity" evidence="1">
    <location>
        <begin position="322"/>
        <end position="332"/>
    </location>
</feature>
<feature type="compositionally biased region" description="Polar residues" evidence="1">
    <location>
        <begin position="298"/>
        <end position="313"/>
    </location>
</feature>
<feature type="compositionally biased region" description="Polar residues" evidence="1">
    <location>
        <begin position="237"/>
        <end position="259"/>
    </location>
</feature>